<keyword evidence="1" id="KW-1133">Transmembrane helix</keyword>
<protein>
    <submittedName>
        <fullName evidence="2">Uncharacterized protein</fullName>
    </submittedName>
</protein>
<evidence type="ECO:0000313" key="2">
    <source>
        <dbReference type="EMBL" id="PRB86452.1"/>
    </source>
</evidence>
<dbReference type="EMBL" id="PCPH01000001">
    <property type="protein sequence ID" value="PRB92205.1"/>
    <property type="molecule type" value="Genomic_DNA"/>
</dbReference>
<gene>
    <name evidence="2" type="ORF">CQ022_09430</name>
    <name evidence="3" type="ORF">CQ033_03100</name>
</gene>
<keyword evidence="4" id="KW-1185">Reference proteome</keyword>
<proteinExistence type="predicted"/>
<comment type="caution">
    <text evidence="2">The sequence shown here is derived from an EMBL/GenBank/DDBJ whole genome shotgun (WGS) entry which is preliminary data.</text>
</comment>
<keyword evidence="1" id="KW-0812">Transmembrane</keyword>
<dbReference type="Proteomes" id="UP000238325">
    <property type="component" value="Unassembled WGS sequence"/>
</dbReference>
<dbReference type="AlphaFoldDB" id="A0A2S9D108"/>
<keyword evidence="1" id="KW-0472">Membrane</keyword>
<dbReference type="EMBL" id="PCPP01000001">
    <property type="protein sequence ID" value="PRB86452.1"/>
    <property type="molecule type" value="Genomic_DNA"/>
</dbReference>
<reference evidence="4 5" key="1">
    <citation type="submission" date="2017-09" db="EMBL/GenBank/DDBJ databases">
        <title>Genomic, metabolic, and phenotypic characteristics of bacterial isolates from the natural microbiome of the model nematode Caenorhabditis elegans.</title>
        <authorList>
            <person name="Zimmermann J."/>
            <person name="Obeng N."/>
            <person name="Yang W."/>
            <person name="Obeng O."/>
            <person name="Kissoyan K."/>
            <person name="Pees B."/>
            <person name="Dirksen P."/>
            <person name="Hoppner M."/>
            <person name="Franke A."/>
            <person name="Rosenstiel P."/>
            <person name="Leippe M."/>
            <person name="Dierking K."/>
            <person name="Kaleta C."/>
            <person name="Schulenburg H."/>
        </authorList>
    </citation>
    <scope>NUCLEOTIDE SEQUENCE [LARGE SCALE GENOMIC DNA]</scope>
    <source>
        <strain evidence="2 5">MYb25</strain>
        <strain evidence="3 4">MYb44</strain>
    </source>
</reference>
<dbReference type="Proteomes" id="UP000238534">
    <property type="component" value="Unassembled WGS sequence"/>
</dbReference>
<sequence>MKFMIIFWAVYILFFCIPFPIFIYMMTSEGTGEPRNSLAVSYGYLGFSLIIWGYILVYFTNILFIKTFKEKNTIQSILRNGTPREAKIMNYKLLKYIPESNINVIQIILSFANLRNVQIEQEMMFHDIKPQEKRFDEGNTVKVLLNPNTSESPYFILAGQQTQFNSSGMVLRLIFLVLMIAYVAGLYYYFYTTESYDFGWRFLTFMHPIIFSGVMILIFVLIFQFILGKFFKNKKDEQLLFTGRNAEAHIISVTQTGLTVNDQPQIMFQVSFKDFRGTEHIAVYKKIVSLLKLSSIPIHGTIEIMYDENQPAKIMIPKGI</sequence>
<evidence type="ECO:0000256" key="1">
    <source>
        <dbReference type="SAM" id="Phobius"/>
    </source>
</evidence>
<name>A0A2S9D108_CHRCI</name>
<organism evidence="2 5">
    <name type="scientific">Chryseobacterium culicis</name>
    <dbReference type="NCBI Taxonomy" id="680127"/>
    <lineage>
        <taxon>Bacteria</taxon>
        <taxon>Pseudomonadati</taxon>
        <taxon>Bacteroidota</taxon>
        <taxon>Flavobacteriia</taxon>
        <taxon>Flavobacteriales</taxon>
        <taxon>Weeksellaceae</taxon>
        <taxon>Chryseobacterium group</taxon>
        <taxon>Chryseobacterium</taxon>
    </lineage>
</organism>
<dbReference type="RefSeq" id="WP_105681161.1">
    <property type="nucleotide sequence ID" value="NZ_PCPH01000001.1"/>
</dbReference>
<feature type="transmembrane region" description="Helical" evidence="1">
    <location>
        <begin position="170"/>
        <end position="190"/>
    </location>
</feature>
<evidence type="ECO:0000313" key="5">
    <source>
        <dbReference type="Proteomes" id="UP000238534"/>
    </source>
</evidence>
<evidence type="ECO:0000313" key="3">
    <source>
        <dbReference type="EMBL" id="PRB92205.1"/>
    </source>
</evidence>
<feature type="transmembrane region" description="Helical" evidence="1">
    <location>
        <begin position="202"/>
        <end position="227"/>
    </location>
</feature>
<feature type="transmembrane region" description="Helical" evidence="1">
    <location>
        <begin position="5"/>
        <end position="24"/>
    </location>
</feature>
<evidence type="ECO:0000313" key="4">
    <source>
        <dbReference type="Proteomes" id="UP000238325"/>
    </source>
</evidence>
<feature type="transmembrane region" description="Helical" evidence="1">
    <location>
        <begin position="44"/>
        <end position="65"/>
    </location>
</feature>
<accession>A0A2S9D108</accession>